<dbReference type="AlphaFoldDB" id="A0A9P9JMB4"/>
<evidence type="ECO:0000256" key="1">
    <source>
        <dbReference type="SAM" id="MobiDB-lite"/>
    </source>
</evidence>
<keyword evidence="4" id="KW-1185">Reference proteome</keyword>
<name>A0A9P9JMB4_FUSSL</name>
<keyword evidence="2" id="KW-0812">Transmembrane</keyword>
<gene>
    <name evidence="3" type="ORF">B0J15DRAFT_577149</name>
</gene>
<organism evidence="3 4">
    <name type="scientific">Fusarium solani</name>
    <name type="common">Filamentous fungus</name>
    <dbReference type="NCBI Taxonomy" id="169388"/>
    <lineage>
        <taxon>Eukaryota</taxon>
        <taxon>Fungi</taxon>
        <taxon>Dikarya</taxon>
        <taxon>Ascomycota</taxon>
        <taxon>Pezizomycotina</taxon>
        <taxon>Sordariomycetes</taxon>
        <taxon>Hypocreomycetidae</taxon>
        <taxon>Hypocreales</taxon>
        <taxon>Nectriaceae</taxon>
        <taxon>Fusarium</taxon>
        <taxon>Fusarium solani species complex</taxon>
    </lineage>
</organism>
<keyword evidence="2" id="KW-1133">Transmembrane helix</keyword>
<feature type="transmembrane region" description="Helical" evidence="2">
    <location>
        <begin position="146"/>
        <end position="166"/>
    </location>
</feature>
<feature type="region of interest" description="Disordered" evidence="1">
    <location>
        <begin position="23"/>
        <end position="79"/>
    </location>
</feature>
<evidence type="ECO:0000313" key="4">
    <source>
        <dbReference type="Proteomes" id="UP000736672"/>
    </source>
</evidence>
<evidence type="ECO:0000313" key="3">
    <source>
        <dbReference type="EMBL" id="KAH7230247.1"/>
    </source>
</evidence>
<feature type="transmembrane region" description="Helical" evidence="2">
    <location>
        <begin position="120"/>
        <end position="140"/>
    </location>
</feature>
<dbReference type="OrthoDB" id="10574116at2759"/>
<dbReference type="EMBL" id="JAGTJS010000040">
    <property type="protein sequence ID" value="KAH7230247.1"/>
    <property type="molecule type" value="Genomic_DNA"/>
</dbReference>
<sequence length="247" mass="28181">MTIALTISGRITRRVRGSISLASRRNAAMIPSPTDRHRRQPSTGGQTFSKTPPPRAETSDESPRPKPDINRQDKGDRGHDEQNLLQKGVINGLLWALATVYCFSSRVLERVLCSLFRNRLVKYFCGMVIGVLVLMLLWYYMMPSTFSFLSSAIWTAISSISGWIGVKQPHAYTKFPKLKFQQVISTAEPDNLPSVMMTCHKEVQIMRSEKAYELAEDFEKAEKNTKLYQKLNDKFIQEIETHSNTQF</sequence>
<proteinExistence type="predicted"/>
<feature type="compositionally biased region" description="Basic and acidic residues" evidence="1">
    <location>
        <begin position="57"/>
        <end position="79"/>
    </location>
</feature>
<feature type="compositionally biased region" description="Polar residues" evidence="1">
    <location>
        <begin position="41"/>
        <end position="50"/>
    </location>
</feature>
<dbReference type="Proteomes" id="UP000736672">
    <property type="component" value="Unassembled WGS sequence"/>
</dbReference>
<reference evidence="3" key="1">
    <citation type="journal article" date="2021" name="Nat. Commun.">
        <title>Genetic determinants of endophytism in the Arabidopsis root mycobiome.</title>
        <authorList>
            <person name="Mesny F."/>
            <person name="Miyauchi S."/>
            <person name="Thiergart T."/>
            <person name="Pickel B."/>
            <person name="Atanasova L."/>
            <person name="Karlsson M."/>
            <person name="Huettel B."/>
            <person name="Barry K.W."/>
            <person name="Haridas S."/>
            <person name="Chen C."/>
            <person name="Bauer D."/>
            <person name="Andreopoulos W."/>
            <person name="Pangilinan J."/>
            <person name="LaButti K."/>
            <person name="Riley R."/>
            <person name="Lipzen A."/>
            <person name="Clum A."/>
            <person name="Drula E."/>
            <person name="Henrissat B."/>
            <person name="Kohler A."/>
            <person name="Grigoriev I.V."/>
            <person name="Martin F.M."/>
            <person name="Hacquard S."/>
        </authorList>
    </citation>
    <scope>NUCLEOTIDE SEQUENCE</scope>
    <source>
        <strain evidence="3">FSSC 5 MPI-SDFR-AT-0091</strain>
    </source>
</reference>
<keyword evidence="2" id="KW-0472">Membrane</keyword>
<comment type="caution">
    <text evidence="3">The sequence shown here is derived from an EMBL/GenBank/DDBJ whole genome shotgun (WGS) entry which is preliminary data.</text>
</comment>
<accession>A0A9P9JMB4</accession>
<protein>
    <submittedName>
        <fullName evidence="3">Uncharacterized protein</fullName>
    </submittedName>
</protein>
<evidence type="ECO:0000256" key="2">
    <source>
        <dbReference type="SAM" id="Phobius"/>
    </source>
</evidence>